<dbReference type="OrthoDB" id="10030313at2759"/>
<dbReference type="SMART" id="SM01199">
    <property type="entry name" value="FDF"/>
    <property type="match status" value="1"/>
</dbReference>
<dbReference type="RefSeq" id="XP_030991187.1">
    <property type="nucleotide sequence ID" value="XM_031144320.1"/>
</dbReference>
<dbReference type="PROSITE" id="PS51512">
    <property type="entry name" value="DFDF"/>
    <property type="match status" value="1"/>
</dbReference>
<sequence>MANEFIGLQMVVNLRHPPERLCGTISGVEAGQSLTLTNVWSITTGQWHPRLSIMPSNIVDIVDATKDPAAQAFVAHSVPAPPPPPAPSQPAQPSFADPAILSFKPRTGSAAPTELPAPLAQPVTAEKENVARIPAPEIRLEHASRKATPTGSISESMRNLNMGAHLPDEGNSYAENGAKATASSQSQDAASKKKRRRQPRQPRNAPQDEQADATNVDSSKGVGRGKGWRQTPILQSTSSFQPFNSLKKKGGKGRQAVGQDNGWASEDVTDVQEMGDFDFEGGLAKFDKRSIFDQMRKDDQIDESERLVSHNRQPRPKPGTAGGKNLHYSENVLDLPSSSAAKGSRESPAVAQDFWNSEADDGVANGEHRNSGRELGSRQSSRRGESKMSTTRRSQSRKASATGPGQGPSRVNSGVSGHSHHSRRTANYMKAAGANEHGRKQFTAMASTYGFFLQPSSRRLETVSALQMLNLENIAQNELGLTEEMMTENSGRGIAEVTFTALADPAIKIRTGANDKSGPGASSAAPATVVILAGNNKSGIRAVAGGRHLRNKNVNVLLCVVGIERERDLLEDMRQQVQLYRNYGGKVFSKSELFEHVRKMSIPTLTIDTPRSAAAILPKPPAVTLIIDALLGLAITFDELRTAEQASVYELIEWANRNEAFVLAVDMPTGIDPSSGKASIVDGSPLYLSPRYVVAMGAPKRGLLEAIAAAAEQVSAGAGEAAPVVSDADPMTDWRLFVADIGFGAAVYKKAGTKIRRGIDFDDKWVLEMVYRGAADEEEYV</sequence>
<dbReference type="GO" id="GO:0000932">
    <property type="term" value="C:P-body"/>
    <property type="evidence" value="ECO:0007669"/>
    <property type="project" value="UniProtKB-SubCell"/>
</dbReference>
<feature type="compositionally biased region" description="Pro residues" evidence="5">
    <location>
        <begin position="79"/>
        <end position="90"/>
    </location>
</feature>
<feature type="compositionally biased region" description="Polar residues" evidence="5">
    <location>
        <begin position="387"/>
        <end position="399"/>
    </location>
</feature>
<dbReference type="Proteomes" id="UP000319257">
    <property type="component" value="Unassembled WGS sequence"/>
</dbReference>
<feature type="region of interest" description="Disordered" evidence="5">
    <location>
        <begin position="135"/>
        <end position="264"/>
    </location>
</feature>
<feature type="domain" description="DFDF" evidence="7">
    <location>
        <begin position="265"/>
        <end position="301"/>
    </location>
</feature>
<dbReference type="GO" id="GO:0003729">
    <property type="term" value="F:mRNA binding"/>
    <property type="evidence" value="ECO:0007669"/>
    <property type="project" value="TreeGrafter"/>
</dbReference>
<dbReference type="GeneID" id="41976811"/>
<dbReference type="InterPro" id="IPR019050">
    <property type="entry name" value="FDF_dom"/>
</dbReference>
<evidence type="ECO:0000256" key="5">
    <source>
        <dbReference type="SAM" id="MobiDB-lite"/>
    </source>
</evidence>
<dbReference type="PROSITE" id="PS51385">
    <property type="entry name" value="YJEF_N"/>
    <property type="match status" value="1"/>
</dbReference>
<evidence type="ECO:0000256" key="4">
    <source>
        <dbReference type="ARBA" id="ARBA00022490"/>
    </source>
</evidence>
<keyword evidence="9" id="KW-1185">Reference proteome</keyword>
<dbReference type="FunCoup" id="A0A507ARZ9">
    <property type="interactions" value="125"/>
</dbReference>
<comment type="similarity">
    <text evidence="2">Belongs to the EDC3 family.</text>
</comment>
<dbReference type="InterPro" id="IPR025762">
    <property type="entry name" value="DFDF"/>
</dbReference>
<dbReference type="GO" id="GO:0033962">
    <property type="term" value="P:P-body assembly"/>
    <property type="evidence" value="ECO:0007669"/>
    <property type="project" value="TreeGrafter"/>
</dbReference>
<gene>
    <name evidence="8" type="ORF">E0L32_009364</name>
</gene>
<evidence type="ECO:0000256" key="3">
    <source>
        <dbReference type="ARBA" id="ARBA00015797"/>
    </source>
</evidence>
<dbReference type="AlphaFoldDB" id="A0A507ARZ9"/>
<feature type="compositionally biased region" description="Low complexity" evidence="5">
    <location>
        <begin position="178"/>
        <end position="189"/>
    </location>
</feature>
<feature type="compositionally biased region" description="Polar residues" evidence="5">
    <location>
        <begin position="232"/>
        <end position="244"/>
    </location>
</feature>
<protein>
    <recommendedName>
        <fullName evidence="3">Enhancer of mRNA-decapping protein 3</fullName>
    </recommendedName>
</protein>
<feature type="domain" description="YjeF N-terminal" evidence="6">
    <location>
        <begin position="468"/>
        <end position="749"/>
    </location>
</feature>
<accession>A0A507ARZ9</accession>
<name>A0A507ARZ9_9PEZI</name>
<feature type="region of interest" description="Disordered" evidence="5">
    <location>
        <begin position="296"/>
        <end position="327"/>
    </location>
</feature>
<reference evidence="8 9" key="1">
    <citation type="submission" date="2019-06" db="EMBL/GenBank/DDBJ databases">
        <title>Draft genome sequence of the filamentous fungus Phialemoniopsis curvata isolated from diesel fuel.</title>
        <authorList>
            <person name="Varaljay V.A."/>
            <person name="Lyon W.J."/>
            <person name="Crouch A.L."/>
            <person name="Drake C.E."/>
            <person name="Hollomon J.M."/>
            <person name="Nadeau L.J."/>
            <person name="Nunn H.S."/>
            <person name="Stevenson B.S."/>
            <person name="Bojanowski C.L."/>
            <person name="Crookes-Goodson W.J."/>
        </authorList>
    </citation>
    <scope>NUCLEOTIDE SEQUENCE [LARGE SCALE GENOMIC DNA]</scope>
    <source>
        <strain evidence="8 9">D216</strain>
    </source>
</reference>
<dbReference type="InterPro" id="IPR036652">
    <property type="entry name" value="YjeF_N_dom_sf"/>
</dbReference>
<dbReference type="GO" id="GO:0031087">
    <property type="term" value="P:deadenylation-independent decapping of nuclear-transcribed mRNA"/>
    <property type="evidence" value="ECO:0007669"/>
    <property type="project" value="TreeGrafter"/>
</dbReference>
<dbReference type="SUPFAM" id="SSF64153">
    <property type="entry name" value="YjeF N-terminal domain-like"/>
    <property type="match status" value="1"/>
</dbReference>
<feature type="compositionally biased region" description="Basic and acidic residues" evidence="5">
    <location>
        <begin position="366"/>
        <end position="386"/>
    </location>
</feature>
<dbReference type="PANTHER" id="PTHR13612">
    <property type="entry name" value="ENHANCER OF MRNA-DECAPPING PROTEIN 3"/>
    <property type="match status" value="1"/>
</dbReference>
<dbReference type="PANTHER" id="PTHR13612:SF0">
    <property type="entry name" value="ENHANCER OF MRNA-DECAPPING PROTEIN 3"/>
    <property type="match status" value="1"/>
</dbReference>
<feature type="region of interest" description="Disordered" evidence="5">
    <location>
        <begin position="75"/>
        <end position="96"/>
    </location>
</feature>
<feature type="region of interest" description="Disordered" evidence="5">
    <location>
        <begin position="359"/>
        <end position="423"/>
    </location>
</feature>
<evidence type="ECO:0000259" key="7">
    <source>
        <dbReference type="PROSITE" id="PS51512"/>
    </source>
</evidence>
<proteinExistence type="inferred from homology"/>
<comment type="subcellular location">
    <subcellularLocation>
        <location evidence="1">Cytoplasm</location>
        <location evidence="1">P-body</location>
    </subcellularLocation>
</comment>
<keyword evidence="4" id="KW-0963">Cytoplasm</keyword>
<feature type="compositionally biased region" description="Basic and acidic residues" evidence="5">
    <location>
        <begin position="296"/>
        <end position="308"/>
    </location>
</feature>
<feature type="compositionally biased region" description="Polar residues" evidence="5">
    <location>
        <begin position="147"/>
        <end position="159"/>
    </location>
</feature>
<dbReference type="Pfam" id="PF09532">
    <property type="entry name" value="FDF"/>
    <property type="match status" value="1"/>
</dbReference>
<organism evidence="8 9">
    <name type="scientific">Thyridium curvatum</name>
    <dbReference type="NCBI Taxonomy" id="1093900"/>
    <lineage>
        <taxon>Eukaryota</taxon>
        <taxon>Fungi</taxon>
        <taxon>Dikarya</taxon>
        <taxon>Ascomycota</taxon>
        <taxon>Pezizomycotina</taxon>
        <taxon>Sordariomycetes</taxon>
        <taxon>Sordariomycetidae</taxon>
        <taxon>Thyridiales</taxon>
        <taxon>Thyridiaceae</taxon>
        <taxon>Thyridium</taxon>
    </lineage>
</organism>
<comment type="caution">
    <text evidence="8">The sequence shown here is derived from an EMBL/GenBank/DDBJ whole genome shotgun (WGS) entry which is preliminary data.</text>
</comment>
<evidence type="ECO:0000256" key="2">
    <source>
        <dbReference type="ARBA" id="ARBA00006610"/>
    </source>
</evidence>
<dbReference type="Pfam" id="PF03853">
    <property type="entry name" value="YjeF_N"/>
    <property type="match status" value="1"/>
</dbReference>
<evidence type="ECO:0000256" key="1">
    <source>
        <dbReference type="ARBA" id="ARBA00004201"/>
    </source>
</evidence>
<evidence type="ECO:0000259" key="6">
    <source>
        <dbReference type="PROSITE" id="PS51385"/>
    </source>
</evidence>
<evidence type="ECO:0000313" key="8">
    <source>
        <dbReference type="EMBL" id="TPX09476.1"/>
    </source>
</evidence>
<dbReference type="STRING" id="1093900.A0A507ARZ9"/>
<evidence type="ECO:0000313" key="9">
    <source>
        <dbReference type="Proteomes" id="UP000319257"/>
    </source>
</evidence>
<dbReference type="InterPro" id="IPR004443">
    <property type="entry name" value="YjeF_N_dom"/>
</dbReference>
<dbReference type="EMBL" id="SKBQ01000067">
    <property type="protein sequence ID" value="TPX09476.1"/>
    <property type="molecule type" value="Genomic_DNA"/>
</dbReference>
<dbReference type="Gene3D" id="3.40.50.10260">
    <property type="entry name" value="YjeF N-terminal domain"/>
    <property type="match status" value="1"/>
</dbReference>
<dbReference type="InParanoid" id="A0A507ARZ9"/>